<reference evidence="5 6" key="1">
    <citation type="journal article" date="2019" name="Emerg. Microbes Infect.">
        <title>Comprehensive subspecies identification of 175 nontuberculous mycobacteria species based on 7547 genomic profiles.</title>
        <authorList>
            <person name="Matsumoto Y."/>
            <person name="Kinjo T."/>
            <person name="Motooka D."/>
            <person name="Nabeya D."/>
            <person name="Jung N."/>
            <person name="Uechi K."/>
            <person name="Horii T."/>
            <person name="Iida T."/>
            <person name="Fujita J."/>
            <person name="Nakamura S."/>
        </authorList>
    </citation>
    <scope>NUCLEOTIDE SEQUENCE [LARGE SCALE GENOMIC DNA]</scope>
    <source>
        <strain evidence="5 6">JCM 14742</strain>
    </source>
</reference>
<sequence>MTTRMAVADPLRICVNGKWLAQSPSGTQRYATEVMRVVSTTAIAQRVTLVLPKDAVQPPWAANFRIVRSHFRGQVFEQLALPWHARGKHLYSLAGPAPLVKRNQTLVMHDAMPFRYPKTFRPAFVLWYRLMYGLLSRTAKRVMTVSSFSQAELARVLRVSERRFQLAPCGADHVDADPHAGPRTALPFAPGSYALIVGNLAPHKNVITTAEALSRAGVAVVVVGGAQHVFRDVAPDRGGTVCFLGRIDDQQLQRLYGEAGVLVAPSSYEGFGLPIVEAGRLGCPTVYASGSAMTEVAGDGGLGFPPGDWGRCVELVEQVLSDRDLRENLGARARQNAARFSWARTAETLFASRSYATATSRADTRPRPLRVLHITETFSAGTGSAIVGYARAIQDQGVESSLLAQDRGSGLLEELGEASPFVGARLVAPGLVNLWRAIGPAVEEFRPDIVHLHSSLAGGVGRLRLMLKRSPIIVYSPHCFAFERRDISKPKRWAYRGAELILARRTAGFVCVSPHEAALARQLRPKAEVTHLLNAFGSDSHATTRAVTESPRGPLRIVTVGRVAPQKDPEMFVEVLSKLRCSGEVEATWVGDGAGRARDQLERAGVAVTGWLPVHDVPAAISGHTVYLHTAGWEAALPIAAIDAMDAGLPVVIRRNAAYQAMLPDDWQFDDAATAVEMILALARQPARGQRIDDQFDLIVELRKDRPEHVLAQEYRRLLRKSNAILPGDVSCADGGQAPVSHDSPVTKESRWRHRYSAL</sequence>
<dbReference type="GO" id="GO:0009103">
    <property type="term" value="P:lipopolysaccharide biosynthetic process"/>
    <property type="evidence" value="ECO:0007669"/>
    <property type="project" value="TreeGrafter"/>
</dbReference>
<evidence type="ECO:0000256" key="1">
    <source>
        <dbReference type="ARBA" id="ARBA00022676"/>
    </source>
</evidence>
<dbReference type="Gene3D" id="3.40.50.2000">
    <property type="entry name" value="Glycogen Phosphorylase B"/>
    <property type="match status" value="4"/>
</dbReference>
<dbReference type="InterPro" id="IPR028098">
    <property type="entry name" value="Glyco_trans_4-like_N"/>
</dbReference>
<feature type="domain" description="Glycosyltransferase subfamily 4-like N-terminal" evidence="4">
    <location>
        <begin position="381"/>
        <end position="532"/>
    </location>
</feature>
<dbReference type="Pfam" id="PF00534">
    <property type="entry name" value="Glycos_transf_1"/>
    <property type="match status" value="1"/>
</dbReference>
<evidence type="ECO:0008006" key="7">
    <source>
        <dbReference type="Google" id="ProtNLM"/>
    </source>
</evidence>
<dbReference type="Pfam" id="PF13579">
    <property type="entry name" value="Glyco_trans_4_4"/>
    <property type="match status" value="1"/>
</dbReference>
<dbReference type="Proteomes" id="UP000467105">
    <property type="component" value="Chromosome"/>
</dbReference>
<evidence type="ECO:0000256" key="2">
    <source>
        <dbReference type="ARBA" id="ARBA00022679"/>
    </source>
</evidence>
<name>A0A7I7Z4T6_9MYCO</name>
<dbReference type="EMBL" id="AP022614">
    <property type="protein sequence ID" value="BBZ48193.1"/>
    <property type="molecule type" value="Genomic_DNA"/>
</dbReference>
<dbReference type="GO" id="GO:0016757">
    <property type="term" value="F:glycosyltransferase activity"/>
    <property type="evidence" value="ECO:0007669"/>
    <property type="project" value="UniProtKB-KW"/>
</dbReference>
<keyword evidence="6" id="KW-1185">Reference proteome</keyword>
<dbReference type="InterPro" id="IPR001296">
    <property type="entry name" value="Glyco_trans_1"/>
</dbReference>
<keyword evidence="2" id="KW-0808">Transferase</keyword>
<protein>
    <recommendedName>
        <fullName evidence="7">D-inositol 3-phosphate glycosyltransferase</fullName>
    </recommendedName>
</protein>
<evidence type="ECO:0000259" key="4">
    <source>
        <dbReference type="Pfam" id="PF13579"/>
    </source>
</evidence>
<feature type="domain" description="Glycosyl transferase family 1" evidence="3">
    <location>
        <begin position="193"/>
        <end position="335"/>
    </location>
</feature>
<keyword evidence="1" id="KW-0328">Glycosyltransferase</keyword>
<evidence type="ECO:0000313" key="5">
    <source>
        <dbReference type="EMBL" id="BBZ48193.1"/>
    </source>
</evidence>
<evidence type="ECO:0000259" key="3">
    <source>
        <dbReference type="Pfam" id="PF00534"/>
    </source>
</evidence>
<dbReference type="AlphaFoldDB" id="A0A7I7Z4T6"/>
<proteinExistence type="predicted"/>
<dbReference type="PANTHER" id="PTHR46401">
    <property type="entry name" value="GLYCOSYLTRANSFERASE WBBK-RELATED"/>
    <property type="match status" value="1"/>
</dbReference>
<gene>
    <name evidence="5" type="ORF">MPRM_54740</name>
</gene>
<dbReference type="SUPFAM" id="SSF53756">
    <property type="entry name" value="UDP-Glycosyltransferase/glycogen phosphorylase"/>
    <property type="match status" value="2"/>
</dbReference>
<dbReference type="Pfam" id="PF13692">
    <property type="entry name" value="Glyco_trans_1_4"/>
    <property type="match status" value="1"/>
</dbReference>
<accession>A0A7I7Z4T6</accession>
<dbReference type="CDD" id="cd03801">
    <property type="entry name" value="GT4_PimA-like"/>
    <property type="match status" value="1"/>
</dbReference>
<dbReference type="CDD" id="cd03809">
    <property type="entry name" value="GT4_MtfB-like"/>
    <property type="match status" value="1"/>
</dbReference>
<evidence type="ECO:0000313" key="6">
    <source>
        <dbReference type="Proteomes" id="UP000467105"/>
    </source>
</evidence>
<organism evidence="5 6">
    <name type="scientific">Mycobacterium parmense</name>
    <dbReference type="NCBI Taxonomy" id="185642"/>
    <lineage>
        <taxon>Bacteria</taxon>
        <taxon>Bacillati</taxon>
        <taxon>Actinomycetota</taxon>
        <taxon>Actinomycetes</taxon>
        <taxon>Mycobacteriales</taxon>
        <taxon>Mycobacteriaceae</taxon>
        <taxon>Mycobacterium</taxon>
        <taxon>Mycobacterium simiae complex</taxon>
    </lineage>
</organism>
<dbReference type="PANTHER" id="PTHR46401:SF2">
    <property type="entry name" value="GLYCOSYLTRANSFERASE WBBK-RELATED"/>
    <property type="match status" value="1"/>
</dbReference>